<proteinExistence type="inferred from homology"/>
<dbReference type="Gene3D" id="3.40.50.720">
    <property type="entry name" value="NAD(P)-binding Rossmann-like Domain"/>
    <property type="match status" value="1"/>
</dbReference>
<evidence type="ECO:0000256" key="9">
    <source>
        <dbReference type="PIRSR" id="PIRSR000185-3"/>
    </source>
</evidence>
<name>A0A061QTF0_9CHLO</name>
<feature type="active site" description="Proton donor" evidence="7">
    <location>
        <position position="149"/>
    </location>
</feature>
<dbReference type="InterPro" id="IPR036291">
    <property type="entry name" value="NAD(P)-bd_dom_sf"/>
</dbReference>
<dbReference type="Pfam" id="PF00208">
    <property type="entry name" value="ELFV_dehydrog"/>
    <property type="match status" value="1"/>
</dbReference>
<evidence type="ECO:0000256" key="5">
    <source>
        <dbReference type="ARBA" id="ARBA00048577"/>
    </source>
</evidence>
<protein>
    <recommendedName>
        <fullName evidence="6">Glutamate dehydrogenase</fullName>
    </recommendedName>
</protein>
<dbReference type="SMART" id="SM00839">
    <property type="entry name" value="ELFV_dehydrog"/>
    <property type="match status" value="1"/>
</dbReference>
<dbReference type="InterPro" id="IPR046346">
    <property type="entry name" value="Aminoacid_DH-like_N_sf"/>
</dbReference>
<evidence type="ECO:0000256" key="2">
    <source>
        <dbReference type="ARBA" id="ARBA00023002"/>
    </source>
</evidence>
<evidence type="ECO:0000256" key="7">
    <source>
        <dbReference type="PIRSR" id="PIRSR000185-1"/>
    </source>
</evidence>
<dbReference type="InterPro" id="IPR014362">
    <property type="entry name" value="Glu_DH"/>
</dbReference>
<dbReference type="SUPFAM" id="SSF51735">
    <property type="entry name" value="NAD(P)-binding Rossmann-fold domains"/>
    <property type="match status" value="1"/>
</dbReference>
<sequence>MDILTCNPALKIAGIAVARHLGALPSIRASEKLLGHWGSALGLMRQSSSHSENTNFFIKEALDTLGYPHKLQKLLLEPDRELQLNLAITRDTGEVNTFKAFRVQHNCSRGPYKGGLRYHPHVDMDDIRSLASLMTWKTALLDIPFGGAKGGICVDVKGLSERELEKLTRRFVQKCREIIGPLTDIPAPDMNTDGRVMAWFYDEYSKYEGFAPGAVTGKPVLLHGSLGREAATGRGVTFAIREMLKACGTSGIDGHTFAFQGFGNVGSWAAELIAERGGKIVAVSDADSGIYNPSGLDVRALRSHAAERRKLSEFSGGEPLDALEVLTAPCDVLVPAAVGGVITEENARDLRCKFVAEAANGPVTPEGDVVLRERGIPVLPDIFCNAGGVTVSFFEWVQNLQNLKWDEQEINMRLDRKMTDAFKEVWAIHGNQGVPLRVAAFMKALERVTQATVARGFD</sequence>
<gene>
    <name evidence="12" type="ORF">TSPGSL018_25792</name>
</gene>
<keyword evidence="8" id="KW-0547">Nucleotide-binding</keyword>
<dbReference type="GO" id="GO:0000166">
    <property type="term" value="F:nucleotide binding"/>
    <property type="evidence" value="ECO:0007669"/>
    <property type="project" value="UniProtKB-KW"/>
</dbReference>
<dbReference type="InterPro" id="IPR033922">
    <property type="entry name" value="NAD_bind_Glu_DH"/>
</dbReference>
<dbReference type="PANTHER" id="PTHR11606:SF24">
    <property type="entry name" value="NAD-SPECIFIC GLUTAMATE DEHYDROGENASE"/>
    <property type="match status" value="1"/>
</dbReference>
<dbReference type="SUPFAM" id="SSF53223">
    <property type="entry name" value="Aminoacid dehydrogenase-like, N-terminal domain"/>
    <property type="match status" value="1"/>
</dbReference>
<dbReference type="InterPro" id="IPR006095">
    <property type="entry name" value="Glu/Leu/Phe/Val/Trp_DH"/>
</dbReference>
<evidence type="ECO:0000256" key="4">
    <source>
        <dbReference type="ARBA" id="ARBA00047867"/>
    </source>
</evidence>
<reference evidence="12" key="1">
    <citation type="submission" date="2014-05" db="EMBL/GenBank/DDBJ databases">
        <title>The transcriptome of the halophilic microalga Tetraselmis sp. GSL018 isolated from the Great Salt Lake, Utah.</title>
        <authorList>
            <person name="Jinkerson R.E."/>
            <person name="D'Adamo S."/>
            <person name="Posewitz M.C."/>
        </authorList>
    </citation>
    <scope>NUCLEOTIDE SEQUENCE</scope>
    <source>
        <strain evidence="12">GSL018</strain>
    </source>
</reference>
<dbReference type="Pfam" id="PF02812">
    <property type="entry name" value="ELFV_dehydrog_N"/>
    <property type="match status" value="1"/>
</dbReference>
<feature type="binding site" evidence="8">
    <location>
        <position position="392"/>
    </location>
    <ligand>
        <name>substrate</name>
    </ligand>
</feature>
<dbReference type="PANTHER" id="PTHR11606">
    <property type="entry name" value="GLUTAMATE DEHYDROGENASE"/>
    <property type="match status" value="1"/>
</dbReference>
<feature type="binding site" evidence="8">
    <location>
        <position position="137"/>
    </location>
    <ligand>
        <name>substrate</name>
    </ligand>
</feature>
<evidence type="ECO:0000256" key="8">
    <source>
        <dbReference type="PIRSR" id="PIRSR000185-2"/>
    </source>
</evidence>
<evidence type="ECO:0000256" key="1">
    <source>
        <dbReference type="ARBA" id="ARBA00006382"/>
    </source>
</evidence>
<organism evidence="12">
    <name type="scientific">Tetraselmis sp. GSL018</name>
    <dbReference type="NCBI Taxonomy" id="582737"/>
    <lineage>
        <taxon>Eukaryota</taxon>
        <taxon>Viridiplantae</taxon>
        <taxon>Chlorophyta</taxon>
        <taxon>core chlorophytes</taxon>
        <taxon>Chlorodendrophyceae</taxon>
        <taxon>Chlorodendrales</taxon>
        <taxon>Chlorodendraceae</taxon>
        <taxon>Tetraselmis</taxon>
    </lineage>
</organism>
<comment type="catalytic activity">
    <reaction evidence="4">
        <text>L-glutamate + NAD(+) + H2O = 2-oxoglutarate + NH4(+) + NADH + H(+)</text>
        <dbReference type="Rhea" id="RHEA:15133"/>
        <dbReference type="ChEBI" id="CHEBI:15377"/>
        <dbReference type="ChEBI" id="CHEBI:15378"/>
        <dbReference type="ChEBI" id="CHEBI:16810"/>
        <dbReference type="ChEBI" id="CHEBI:28938"/>
        <dbReference type="ChEBI" id="CHEBI:29985"/>
        <dbReference type="ChEBI" id="CHEBI:57540"/>
        <dbReference type="ChEBI" id="CHEBI:57945"/>
        <dbReference type="EC" id="1.4.1.3"/>
    </reaction>
</comment>
<evidence type="ECO:0000256" key="10">
    <source>
        <dbReference type="RuleBase" id="RU004417"/>
    </source>
</evidence>
<comment type="catalytic activity">
    <reaction evidence="5">
        <text>L-glutamate + NADP(+) + H2O = 2-oxoglutarate + NH4(+) + NADPH + H(+)</text>
        <dbReference type="Rhea" id="RHEA:11612"/>
        <dbReference type="ChEBI" id="CHEBI:15377"/>
        <dbReference type="ChEBI" id="CHEBI:15378"/>
        <dbReference type="ChEBI" id="CHEBI:16810"/>
        <dbReference type="ChEBI" id="CHEBI:28938"/>
        <dbReference type="ChEBI" id="CHEBI:29985"/>
        <dbReference type="ChEBI" id="CHEBI:57783"/>
        <dbReference type="ChEBI" id="CHEBI:58349"/>
        <dbReference type="EC" id="1.4.1.3"/>
    </reaction>
</comment>
<dbReference type="InterPro" id="IPR006096">
    <property type="entry name" value="Glu/Leu/Phe/Val/Trp_DH_C"/>
</dbReference>
<dbReference type="PRINTS" id="PR00082">
    <property type="entry name" value="GLFDHDRGNASE"/>
</dbReference>
<dbReference type="GO" id="GO:0004352">
    <property type="term" value="F:glutamate dehydrogenase (NAD+) activity"/>
    <property type="evidence" value="ECO:0007669"/>
    <property type="project" value="TreeGrafter"/>
</dbReference>
<evidence type="ECO:0000256" key="3">
    <source>
        <dbReference type="ARBA" id="ARBA00023027"/>
    </source>
</evidence>
<dbReference type="InterPro" id="IPR006097">
    <property type="entry name" value="Glu/Leu/Phe/Val/Trp_DH_dimer"/>
</dbReference>
<dbReference type="EMBL" id="GBEZ01025496">
    <property type="protein sequence ID" value="JAC61596.1"/>
    <property type="molecule type" value="Transcribed_RNA"/>
</dbReference>
<accession>A0A061QTF0</accession>
<feature type="binding site" evidence="8">
    <location>
        <position position="232"/>
    </location>
    <ligand>
        <name>NAD(+)</name>
        <dbReference type="ChEBI" id="CHEBI:57540"/>
    </ligand>
</feature>
<feature type="site" description="Important for catalysis" evidence="9">
    <location>
        <position position="189"/>
    </location>
</feature>
<feature type="domain" description="Glutamate/phenylalanine/leucine/valine/L-tryptophan dehydrogenase C-terminal" evidence="11">
    <location>
        <begin position="225"/>
        <end position="456"/>
    </location>
</feature>
<feature type="binding site" evidence="8">
    <location>
        <position position="264"/>
    </location>
    <ligand>
        <name>NAD(+)</name>
        <dbReference type="ChEBI" id="CHEBI:57540"/>
    </ligand>
</feature>
<dbReference type="GO" id="GO:0005739">
    <property type="term" value="C:mitochondrion"/>
    <property type="evidence" value="ECO:0007669"/>
    <property type="project" value="TreeGrafter"/>
</dbReference>
<dbReference type="PIRSF" id="PIRSF000185">
    <property type="entry name" value="Glu_DH"/>
    <property type="match status" value="1"/>
</dbReference>
<dbReference type="GO" id="GO:0006538">
    <property type="term" value="P:L-glutamate catabolic process"/>
    <property type="evidence" value="ECO:0007669"/>
    <property type="project" value="TreeGrafter"/>
</dbReference>
<dbReference type="AlphaFoldDB" id="A0A061QTF0"/>
<comment type="similarity">
    <text evidence="1 6 10">Belongs to the Glu/Leu/Phe/Val dehydrogenases family.</text>
</comment>
<dbReference type="Gene3D" id="3.40.50.10860">
    <property type="entry name" value="Leucine Dehydrogenase, chain A, domain 1"/>
    <property type="match status" value="1"/>
</dbReference>
<evidence type="ECO:0000259" key="11">
    <source>
        <dbReference type="SMART" id="SM00839"/>
    </source>
</evidence>
<evidence type="ECO:0000256" key="6">
    <source>
        <dbReference type="PIRNR" id="PIRNR000185"/>
    </source>
</evidence>
<feature type="binding site" evidence="8">
    <location>
        <position position="113"/>
    </location>
    <ligand>
        <name>substrate</name>
    </ligand>
</feature>
<keyword evidence="2 6" id="KW-0560">Oxidoreductase</keyword>
<keyword evidence="3 8" id="KW-0520">NAD</keyword>
<dbReference type="CDD" id="cd01076">
    <property type="entry name" value="NAD_bind_1_Glu_DH"/>
    <property type="match status" value="1"/>
</dbReference>
<evidence type="ECO:0000313" key="12">
    <source>
        <dbReference type="EMBL" id="JAC61596.1"/>
    </source>
</evidence>